<comment type="caution">
    <text evidence="2">The sequence shown here is derived from an EMBL/GenBank/DDBJ whole genome shotgun (WGS) entry which is preliminary data.</text>
</comment>
<feature type="transmembrane region" description="Helical" evidence="1">
    <location>
        <begin position="64"/>
        <end position="82"/>
    </location>
</feature>
<evidence type="ECO:0000313" key="2">
    <source>
        <dbReference type="EMBL" id="KKN42141.1"/>
    </source>
</evidence>
<name>A0A0F9SZ80_9ZZZZ</name>
<feature type="transmembrane region" description="Helical" evidence="1">
    <location>
        <begin position="36"/>
        <end position="58"/>
    </location>
</feature>
<keyword evidence="1" id="KW-1133">Transmembrane helix</keyword>
<gene>
    <name evidence="2" type="ORF">LCGC14_0716100</name>
</gene>
<proteinExistence type="predicted"/>
<keyword evidence="1" id="KW-0812">Transmembrane</keyword>
<dbReference type="AlphaFoldDB" id="A0A0F9SZ80"/>
<reference evidence="2" key="1">
    <citation type="journal article" date="2015" name="Nature">
        <title>Complex archaea that bridge the gap between prokaryotes and eukaryotes.</title>
        <authorList>
            <person name="Spang A."/>
            <person name="Saw J.H."/>
            <person name="Jorgensen S.L."/>
            <person name="Zaremba-Niedzwiedzka K."/>
            <person name="Martijn J."/>
            <person name="Lind A.E."/>
            <person name="van Eijk R."/>
            <person name="Schleper C."/>
            <person name="Guy L."/>
            <person name="Ettema T.J."/>
        </authorList>
    </citation>
    <scope>NUCLEOTIDE SEQUENCE</scope>
</reference>
<protein>
    <submittedName>
        <fullName evidence="2">Uncharacterized protein</fullName>
    </submittedName>
</protein>
<dbReference type="EMBL" id="LAZR01001601">
    <property type="protein sequence ID" value="KKN42141.1"/>
    <property type="molecule type" value="Genomic_DNA"/>
</dbReference>
<evidence type="ECO:0000256" key="1">
    <source>
        <dbReference type="SAM" id="Phobius"/>
    </source>
</evidence>
<organism evidence="2">
    <name type="scientific">marine sediment metagenome</name>
    <dbReference type="NCBI Taxonomy" id="412755"/>
    <lineage>
        <taxon>unclassified sequences</taxon>
        <taxon>metagenomes</taxon>
        <taxon>ecological metagenomes</taxon>
    </lineage>
</organism>
<accession>A0A0F9SZ80</accession>
<keyword evidence="1" id="KW-0472">Membrane</keyword>
<sequence length="93" mass="9957">MRDELTPESEGMVREDIPKSISVTGSTGINSLQDGAFRASIVALPAGILAFVHIEYSFLSNDGFAYAAIALAPVGILLWAVFDKFVKPRLVSS</sequence>